<protein>
    <recommendedName>
        <fullName evidence="3">RNA polymerase subunit sigma-70</fullName>
    </recommendedName>
</protein>
<evidence type="ECO:0008006" key="3">
    <source>
        <dbReference type="Google" id="ProtNLM"/>
    </source>
</evidence>
<sequence length="90" mass="9470">MTLPTPIAALAAGLPDDPADRARALGAALEAVPELQSTLRALRAEAVNELKVGRTWDQVGEELHLHPARASQIARGVTGGAKRRADSPQE</sequence>
<dbReference type="EMBL" id="CP157762">
    <property type="protein sequence ID" value="XBP92949.1"/>
    <property type="molecule type" value="Genomic_DNA"/>
</dbReference>
<reference evidence="1" key="1">
    <citation type="submission" date="2024-01" db="EMBL/GenBank/DDBJ databases">
        <title>The genome sequence of Micromonospora mangrovi CCTCC AA 2012012.</title>
        <authorList>
            <person name="Gao J."/>
        </authorList>
    </citation>
    <scope>NUCLEOTIDE SEQUENCE</scope>
    <source>
        <strain evidence="1">CCTCC AA 2012012</strain>
    </source>
</reference>
<dbReference type="EMBL" id="CP159342">
    <property type="protein sequence ID" value="XCH73646.1"/>
    <property type="molecule type" value="Genomic_DNA"/>
</dbReference>
<gene>
    <name evidence="2" type="ORF">ABUL08_25750</name>
    <name evidence="1" type="ORF">VK199_25670</name>
</gene>
<reference evidence="2" key="2">
    <citation type="submission" date="2024-06" db="EMBL/GenBank/DDBJ databases">
        <title>Micromonospora mangrovi CCTCC AA 2012012 genome sequences.</title>
        <authorList>
            <person name="Gao J."/>
        </authorList>
    </citation>
    <scope>NUCLEOTIDE SEQUENCE</scope>
    <source>
        <strain evidence="2">CCTCC AA 2012012</strain>
    </source>
</reference>
<proteinExistence type="predicted"/>
<dbReference type="AlphaFoldDB" id="A0AAU7M633"/>
<evidence type="ECO:0000313" key="1">
    <source>
        <dbReference type="EMBL" id="XBP92949.1"/>
    </source>
</evidence>
<dbReference type="RefSeq" id="WP_350932573.1">
    <property type="nucleotide sequence ID" value="NZ_CP157762.1"/>
</dbReference>
<name>A0AAU7M633_9ACTN</name>
<organism evidence="1">
    <name type="scientific">Micromonospora sp. CCTCC AA 2012012</name>
    <dbReference type="NCBI Taxonomy" id="3111921"/>
    <lineage>
        <taxon>Bacteria</taxon>
        <taxon>Bacillati</taxon>
        <taxon>Actinomycetota</taxon>
        <taxon>Actinomycetes</taxon>
        <taxon>Micromonosporales</taxon>
        <taxon>Micromonosporaceae</taxon>
        <taxon>Micromonospora</taxon>
    </lineage>
</organism>
<accession>A0AAU7M633</accession>
<evidence type="ECO:0000313" key="2">
    <source>
        <dbReference type="EMBL" id="XCH73646.1"/>
    </source>
</evidence>